<protein>
    <submittedName>
        <fullName evidence="1">Uncharacterized protein</fullName>
    </submittedName>
</protein>
<proteinExistence type="predicted"/>
<dbReference type="Proteomes" id="UP000271554">
    <property type="component" value="Chromosome"/>
</dbReference>
<reference evidence="1 2" key="1">
    <citation type="submission" date="2018-10" db="EMBL/GenBank/DDBJ databases">
        <title>Relationship between Morphology and Antimicrobial Activity in Streptomyces.</title>
        <authorList>
            <person name="Kang H.J."/>
            <person name="Kim S.B."/>
        </authorList>
    </citation>
    <scope>NUCLEOTIDE SEQUENCE [LARGE SCALE GENOMIC DNA]</scope>
    <source>
        <strain evidence="1 2">BH38</strain>
    </source>
</reference>
<sequence length="139" mass="14770">MTTYEVGRARVMGAGAYADGARAVIDRPWVIRDGPALGILTATGSPLAERLRAGSRVLLAAGPRATPLRARAAFLDEETSVGYRTALIDKYGLSAVAALARSRLRYGPAGTVGVRLVLGAEGSGVLGAEWRPSWWYWLN</sequence>
<dbReference type="KEGG" id="shun:DWB77_04969"/>
<accession>A0A387HPA6</accession>
<gene>
    <name evidence="1" type="ORF">DWB77_04969</name>
</gene>
<evidence type="ECO:0000313" key="2">
    <source>
        <dbReference type="Proteomes" id="UP000271554"/>
    </source>
</evidence>
<dbReference type="RefSeq" id="WP_120723308.1">
    <property type="nucleotide sequence ID" value="NZ_CP032698.1"/>
</dbReference>
<keyword evidence="2" id="KW-1185">Reference proteome</keyword>
<dbReference type="EMBL" id="CP032698">
    <property type="protein sequence ID" value="AYG82782.1"/>
    <property type="molecule type" value="Genomic_DNA"/>
</dbReference>
<name>A0A387HPA6_9ACTN</name>
<evidence type="ECO:0000313" key="1">
    <source>
        <dbReference type="EMBL" id="AYG82782.1"/>
    </source>
</evidence>
<organism evidence="1 2">
    <name type="scientific">Streptomyces hundungensis</name>
    <dbReference type="NCBI Taxonomy" id="1077946"/>
    <lineage>
        <taxon>Bacteria</taxon>
        <taxon>Bacillati</taxon>
        <taxon>Actinomycetota</taxon>
        <taxon>Actinomycetes</taxon>
        <taxon>Kitasatosporales</taxon>
        <taxon>Streptomycetaceae</taxon>
        <taxon>Streptomyces</taxon>
    </lineage>
</organism>
<dbReference type="OrthoDB" id="5738083at2"/>
<dbReference type="AlphaFoldDB" id="A0A387HPA6"/>